<protein>
    <submittedName>
        <fullName evidence="1">Immunity 49 family protein</fullName>
    </submittedName>
</protein>
<dbReference type="Proteomes" id="UP001241926">
    <property type="component" value="Unassembled WGS sequence"/>
</dbReference>
<sequence>MAKQTVIRVPRHAFRTDNAGDAMAPIVETSQASLAEIETSEFERYDAQMLTLPVAKWHCLTDPFAGQFPTWEAWVTATQVGSALFAAGTATEGPVACCIGSMGEVKHLPATGPQDYLHAGNWLTAYYLAVICREHDRAEQLARVPVSFLRASGAEFDDYVYAWVEALQHGCFHHRETWNALVTAVQGTDPQVARIAGAELALKLLHPPLELFHRYLRGQADEFNAALADALTWHREYWTANEARSLSGEGLVALAPLAIACMALDAGMPIEVESDYLPKALLQRHAPTVEGVTGADATAAP</sequence>
<reference evidence="1 2" key="1">
    <citation type="submission" date="2023-05" db="EMBL/GenBank/DDBJ databases">
        <title>Streptomyces fuscus sp. nov., a brown-black pigment producing actinomyces isolated from dry sand of Sea duck farm.</title>
        <authorList>
            <person name="Xie J."/>
            <person name="Shen N."/>
        </authorList>
    </citation>
    <scope>NUCLEOTIDE SEQUENCE [LARGE SCALE GENOMIC DNA]</scope>
    <source>
        <strain evidence="1 2">GXMU-J15</strain>
    </source>
</reference>
<accession>A0ABT7J221</accession>
<name>A0ABT7J221_9ACTN</name>
<evidence type="ECO:0000313" key="2">
    <source>
        <dbReference type="Proteomes" id="UP001241926"/>
    </source>
</evidence>
<evidence type="ECO:0000313" key="1">
    <source>
        <dbReference type="EMBL" id="MDL2078906.1"/>
    </source>
</evidence>
<organism evidence="1 2">
    <name type="scientific">Streptomyces fuscus</name>
    <dbReference type="NCBI Taxonomy" id="3048495"/>
    <lineage>
        <taxon>Bacteria</taxon>
        <taxon>Bacillati</taxon>
        <taxon>Actinomycetota</taxon>
        <taxon>Actinomycetes</taxon>
        <taxon>Kitasatosporales</taxon>
        <taxon>Streptomycetaceae</taxon>
        <taxon>Streptomyces</taxon>
    </lineage>
</organism>
<dbReference type="EMBL" id="JASJUS010000019">
    <property type="protein sequence ID" value="MDL2078906.1"/>
    <property type="molecule type" value="Genomic_DNA"/>
</dbReference>
<comment type="caution">
    <text evidence="1">The sequence shown here is derived from an EMBL/GenBank/DDBJ whole genome shotgun (WGS) entry which is preliminary data.</text>
</comment>
<gene>
    <name evidence="1" type="ORF">QNN03_20945</name>
</gene>
<dbReference type="RefSeq" id="WP_285434194.1">
    <property type="nucleotide sequence ID" value="NZ_JASJUS010000019.1"/>
</dbReference>
<keyword evidence="2" id="KW-1185">Reference proteome</keyword>
<dbReference type="Pfam" id="PF15575">
    <property type="entry name" value="Imm49"/>
    <property type="match status" value="1"/>
</dbReference>
<dbReference type="InterPro" id="IPR029074">
    <property type="entry name" value="Imm49"/>
</dbReference>
<proteinExistence type="predicted"/>